<keyword evidence="3 6" id="KW-1133">Transmembrane helix</keyword>
<evidence type="ECO:0000256" key="1">
    <source>
        <dbReference type="ARBA" id="ARBA00004141"/>
    </source>
</evidence>
<feature type="transmembrane region" description="Helical" evidence="6">
    <location>
        <begin position="396"/>
        <end position="414"/>
    </location>
</feature>
<feature type="transmembrane region" description="Helical" evidence="6">
    <location>
        <begin position="426"/>
        <end position="449"/>
    </location>
</feature>
<proteinExistence type="predicted"/>
<gene>
    <name evidence="7" type="ORF">ALEPTO_LOCUS2467</name>
</gene>
<dbReference type="AlphaFoldDB" id="A0A9N8WB64"/>
<dbReference type="InterPro" id="IPR002293">
    <property type="entry name" value="AA/rel_permease1"/>
</dbReference>
<organism evidence="7 8">
    <name type="scientific">Ambispora leptoticha</name>
    <dbReference type="NCBI Taxonomy" id="144679"/>
    <lineage>
        <taxon>Eukaryota</taxon>
        <taxon>Fungi</taxon>
        <taxon>Fungi incertae sedis</taxon>
        <taxon>Mucoromycota</taxon>
        <taxon>Glomeromycotina</taxon>
        <taxon>Glomeromycetes</taxon>
        <taxon>Archaeosporales</taxon>
        <taxon>Ambisporaceae</taxon>
        <taxon>Ambispora</taxon>
    </lineage>
</organism>
<keyword evidence="2 6" id="KW-0812">Transmembrane</keyword>
<protein>
    <submittedName>
        <fullName evidence="7">5255_t:CDS:1</fullName>
    </submittedName>
</protein>
<evidence type="ECO:0000256" key="5">
    <source>
        <dbReference type="SAM" id="MobiDB-lite"/>
    </source>
</evidence>
<comment type="subcellular location">
    <subcellularLocation>
        <location evidence="1">Membrane</location>
        <topology evidence="1">Multi-pass membrane protein</topology>
    </subcellularLocation>
</comment>
<feature type="transmembrane region" description="Helical" evidence="6">
    <location>
        <begin position="102"/>
        <end position="132"/>
    </location>
</feature>
<sequence>MTDHESISGSTIDSAPERTRLLGTLAGIGNNCNNMIGVGIFSSPGLVLTEIHSPGIALILWAVGGIASLFGSLTYVELGSSISDGGGETVYLEKAYPRPKALFSYTFSFTMIVAIRPAFISAVSNIFAQYLLYLISVNERELHPNKYIVDWTFWRLRLCSLAAIFIVTFYHIQSNKWANHINQTLTIIKTLTLLVISIIGLATIPRVINDTDTNWKNMFPSNAKISASSLTAALIPILFAYDGWNNLNYTLDEFVDPQRKLKRSNSLSVIIVTFLYLCANIAYTNVPLSEITNSNDPSEIIAGKFALQVGGFNLARALSFFVCLSAFGVLAANIWAGSRVIVAAAKRGYIPFSSRLRQWNRNKDTPDVALITQAVWSSLIVIFYPHNDPFKFFVNLSEYCVWIFLCLSAFGLLYMRHTLPNLIRPFKVWIAIPVIFIIFALFIIIGTFVNDNAQANQQYPYYLPYVVSFGVIGVGGICWHFLYSLGYQIRLQRRTAPTTATSTPHISMEDVRTRTPVSPSEENNSNGSLSD</sequence>
<evidence type="ECO:0000256" key="3">
    <source>
        <dbReference type="ARBA" id="ARBA00022989"/>
    </source>
</evidence>
<feature type="transmembrane region" description="Helical" evidence="6">
    <location>
        <begin position="366"/>
        <end position="384"/>
    </location>
</feature>
<accession>A0A9N8WB64</accession>
<evidence type="ECO:0000256" key="2">
    <source>
        <dbReference type="ARBA" id="ARBA00022692"/>
    </source>
</evidence>
<evidence type="ECO:0000256" key="6">
    <source>
        <dbReference type="SAM" id="Phobius"/>
    </source>
</evidence>
<feature type="transmembrane region" description="Helical" evidence="6">
    <location>
        <begin position="225"/>
        <end position="244"/>
    </location>
</feature>
<reference evidence="7" key="1">
    <citation type="submission" date="2021-06" db="EMBL/GenBank/DDBJ databases">
        <authorList>
            <person name="Kallberg Y."/>
            <person name="Tangrot J."/>
            <person name="Rosling A."/>
        </authorList>
    </citation>
    <scope>NUCLEOTIDE SEQUENCE</scope>
    <source>
        <strain evidence="7">FL130A</strain>
    </source>
</reference>
<dbReference type="Gene3D" id="1.20.1740.10">
    <property type="entry name" value="Amino acid/polyamine transporter I"/>
    <property type="match status" value="1"/>
</dbReference>
<feature type="transmembrane region" description="Helical" evidence="6">
    <location>
        <begin position="56"/>
        <end position="76"/>
    </location>
</feature>
<dbReference type="Proteomes" id="UP000789508">
    <property type="component" value="Unassembled WGS sequence"/>
</dbReference>
<feature type="transmembrane region" description="Helical" evidence="6">
    <location>
        <begin position="265"/>
        <end position="283"/>
    </location>
</feature>
<evidence type="ECO:0000313" key="7">
    <source>
        <dbReference type="EMBL" id="CAG8480557.1"/>
    </source>
</evidence>
<dbReference type="Pfam" id="PF13520">
    <property type="entry name" value="AA_permease_2"/>
    <property type="match status" value="1"/>
</dbReference>
<evidence type="ECO:0000313" key="8">
    <source>
        <dbReference type="Proteomes" id="UP000789508"/>
    </source>
</evidence>
<comment type="caution">
    <text evidence="7">The sequence shown here is derived from an EMBL/GenBank/DDBJ whole genome shotgun (WGS) entry which is preliminary data.</text>
</comment>
<feature type="transmembrane region" description="Helical" evidence="6">
    <location>
        <begin position="184"/>
        <end position="205"/>
    </location>
</feature>
<dbReference type="EMBL" id="CAJVPS010000361">
    <property type="protein sequence ID" value="CAG8480557.1"/>
    <property type="molecule type" value="Genomic_DNA"/>
</dbReference>
<keyword evidence="8" id="KW-1185">Reference proteome</keyword>
<dbReference type="GO" id="GO:0016020">
    <property type="term" value="C:membrane"/>
    <property type="evidence" value="ECO:0007669"/>
    <property type="project" value="UniProtKB-SubCell"/>
</dbReference>
<feature type="transmembrane region" description="Helical" evidence="6">
    <location>
        <begin position="152"/>
        <end position="172"/>
    </location>
</feature>
<dbReference type="GO" id="GO:0015179">
    <property type="term" value="F:L-amino acid transmembrane transporter activity"/>
    <property type="evidence" value="ECO:0007669"/>
    <property type="project" value="TreeGrafter"/>
</dbReference>
<keyword evidence="4 6" id="KW-0472">Membrane</keyword>
<dbReference type="PANTHER" id="PTHR11785:SF353">
    <property type="entry name" value="METHIONINE TRANSPORTER (EUROFUNG)"/>
    <property type="match status" value="1"/>
</dbReference>
<dbReference type="PIRSF" id="PIRSF006060">
    <property type="entry name" value="AA_transporter"/>
    <property type="match status" value="1"/>
</dbReference>
<dbReference type="InterPro" id="IPR050598">
    <property type="entry name" value="AminoAcid_Transporter"/>
</dbReference>
<feature type="transmembrane region" description="Helical" evidence="6">
    <location>
        <begin position="461"/>
        <end position="485"/>
    </location>
</feature>
<name>A0A9N8WB64_9GLOM</name>
<dbReference type="OrthoDB" id="10062876at2759"/>
<feature type="region of interest" description="Disordered" evidence="5">
    <location>
        <begin position="498"/>
        <end position="531"/>
    </location>
</feature>
<dbReference type="PANTHER" id="PTHR11785">
    <property type="entry name" value="AMINO ACID TRANSPORTER"/>
    <property type="match status" value="1"/>
</dbReference>
<evidence type="ECO:0000256" key="4">
    <source>
        <dbReference type="ARBA" id="ARBA00023136"/>
    </source>
</evidence>
<feature type="compositionally biased region" description="Polar residues" evidence="5">
    <location>
        <begin position="515"/>
        <end position="531"/>
    </location>
</feature>
<feature type="transmembrane region" description="Helical" evidence="6">
    <location>
        <begin position="317"/>
        <end position="345"/>
    </location>
</feature>